<feature type="transmembrane region" description="Helical" evidence="7">
    <location>
        <begin position="198"/>
        <end position="220"/>
    </location>
</feature>
<proteinExistence type="inferred from homology"/>
<feature type="transmembrane region" description="Helical" evidence="7">
    <location>
        <begin position="226"/>
        <end position="247"/>
    </location>
</feature>
<dbReference type="Pfam" id="PF03741">
    <property type="entry name" value="TerC"/>
    <property type="match status" value="1"/>
</dbReference>
<dbReference type="InterPro" id="IPR005496">
    <property type="entry name" value="Integral_membrane_TerC"/>
</dbReference>
<dbReference type="InterPro" id="IPR022369">
    <property type="entry name" value="Integral_membrane_TerC_rswitch"/>
</dbReference>
<dbReference type="OrthoDB" id="5242957at2"/>
<evidence type="ECO:0000256" key="4">
    <source>
        <dbReference type="ARBA" id="ARBA00022989"/>
    </source>
</evidence>
<evidence type="ECO:0000256" key="2">
    <source>
        <dbReference type="ARBA" id="ARBA00007511"/>
    </source>
</evidence>
<feature type="compositionally biased region" description="Low complexity" evidence="6">
    <location>
        <begin position="336"/>
        <end position="347"/>
    </location>
</feature>
<feature type="transmembrane region" description="Helical" evidence="7">
    <location>
        <begin position="77"/>
        <end position="94"/>
    </location>
</feature>
<dbReference type="GO" id="GO:0016020">
    <property type="term" value="C:membrane"/>
    <property type="evidence" value="ECO:0007669"/>
    <property type="project" value="UniProtKB-SubCell"/>
</dbReference>
<evidence type="ECO:0000313" key="9">
    <source>
        <dbReference type="Proteomes" id="UP000184111"/>
    </source>
</evidence>
<feature type="compositionally biased region" description="Basic and acidic residues" evidence="6">
    <location>
        <begin position="326"/>
        <end position="335"/>
    </location>
</feature>
<feature type="transmembrane region" description="Helical" evidence="7">
    <location>
        <begin position="101"/>
        <end position="122"/>
    </location>
</feature>
<dbReference type="STRING" id="310782.SAMN05216499_106133"/>
<dbReference type="NCBIfam" id="TIGR03718">
    <property type="entry name" value="R_switched_Alx"/>
    <property type="match status" value="1"/>
</dbReference>
<dbReference type="Proteomes" id="UP000184111">
    <property type="component" value="Unassembled WGS sequence"/>
</dbReference>
<evidence type="ECO:0000256" key="3">
    <source>
        <dbReference type="ARBA" id="ARBA00022692"/>
    </source>
</evidence>
<feature type="transmembrane region" description="Helical" evidence="7">
    <location>
        <begin position="259"/>
        <end position="277"/>
    </location>
</feature>
<dbReference type="PANTHER" id="PTHR30238:SF0">
    <property type="entry name" value="THYLAKOID MEMBRANE PROTEIN TERC, CHLOROPLASTIC"/>
    <property type="match status" value="1"/>
</dbReference>
<sequence length="347" mass="37580">MDVSLALWVLTIAGLCALIGADFLVGRTPHDVSIREAGLWTAVWVALAALFGLGLLLFSGGQPAGEFFAGYITEKSLSVDNLFVFVLIMGKFAVPTHYQQRVLLVGVLIALVLRAVFIAAGATIVASFSWVFFLFGAFLIWTAWKLVKEARTEQQDDAEFEENRLLKMVEKRVPATDRYHGTRLFITRNGKRLMTPMLVVMLAIGTTDVLFAMDSIPAIFGLTQDPYIVFTANAFALMGLRQLYFLIGGLLKKLVHLSYGLSVILGFIGVKLFLHALHEAGVHVPEISIPVSLGVIVAVLAVTTATSLLAVRGRQPEPGEDAQEAQGDRGGDGHDTPTGTPDQRIGA</sequence>
<evidence type="ECO:0000256" key="7">
    <source>
        <dbReference type="SAM" id="Phobius"/>
    </source>
</evidence>
<accession>A0A1M7DP40</accession>
<evidence type="ECO:0000313" key="8">
    <source>
        <dbReference type="EMBL" id="SHL81242.1"/>
    </source>
</evidence>
<keyword evidence="3 7" id="KW-0812">Transmembrane</keyword>
<feature type="transmembrane region" description="Helical" evidence="7">
    <location>
        <begin position="128"/>
        <end position="147"/>
    </location>
</feature>
<gene>
    <name evidence="8" type="ORF">SAMN05216499_106133</name>
</gene>
<name>A0A1M7DP40_9ACTN</name>
<evidence type="ECO:0000256" key="1">
    <source>
        <dbReference type="ARBA" id="ARBA00004141"/>
    </source>
</evidence>
<comment type="similarity">
    <text evidence="2">Belongs to the TerC family.</text>
</comment>
<protein>
    <submittedName>
        <fullName evidence="8">Tellurite resistance protein TerC</fullName>
    </submittedName>
</protein>
<dbReference type="AlphaFoldDB" id="A0A1M7DP40"/>
<dbReference type="EMBL" id="FRBI01000006">
    <property type="protein sequence ID" value="SHL81242.1"/>
    <property type="molecule type" value="Genomic_DNA"/>
</dbReference>
<reference evidence="8 9" key="1">
    <citation type="submission" date="2016-11" db="EMBL/GenBank/DDBJ databases">
        <authorList>
            <person name="Jaros S."/>
            <person name="Januszkiewicz K."/>
            <person name="Wedrychowicz H."/>
        </authorList>
    </citation>
    <scope>NUCLEOTIDE SEQUENCE [LARGE SCALE GENOMIC DNA]</scope>
    <source>
        <strain evidence="8 9">CGMCC 4.2025</strain>
    </source>
</reference>
<feature type="transmembrane region" description="Helical" evidence="7">
    <location>
        <begin position="37"/>
        <end position="57"/>
    </location>
</feature>
<evidence type="ECO:0000256" key="5">
    <source>
        <dbReference type="ARBA" id="ARBA00023136"/>
    </source>
</evidence>
<dbReference type="RefSeq" id="WP_073497131.1">
    <property type="nucleotide sequence ID" value="NZ_FRBI01000006.1"/>
</dbReference>
<evidence type="ECO:0000256" key="6">
    <source>
        <dbReference type="SAM" id="MobiDB-lite"/>
    </source>
</evidence>
<keyword evidence="5 7" id="KW-0472">Membrane</keyword>
<keyword evidence="9" id="KW-1185">Reference proteome</keyword>
<organism evidence="8 9">
    <name type="scientific">Actinacidiphila paucisporea</name>
    <dbReference type="NCBI Taxonomy" id="310782"/>
    <lineage>
        <taxon>Bacteria</taxon>
        <taxon>Bacillati</taxon>
        <taxon>Actinomycetota</taxon>
        <taxon>Actinomycetes</taxon>
        <taxon>Kitasatosporales</taxon>
        <taxon>Streptomycetaceae</taxon>
        <taxon>Actinacidiphila</taxon>
    </lineage>
</organism>
<dbReference type="PANTHER" id="PTHR30238">
    <property type="entry name" value="MEMBRANE BOUND PREDICTED REDOX MODULATOR"/>
    <property type="match status" value="1"/>
</dbReference>
<comment type="subcellular location">
    <subcellularLocation>
        <location evidence="1">Membrane</location>
        <topology evidence="1">Multi-pass membrane protein</topology>
    </subcellularLocation>
</comment>
<feature type="transmembrane region" description="Helical" evidence="7">
    <location>
        <begin position="6"/>
        <end position="25"/>
    </location>
</feature>
<feature type="transmembrane region" description="Helical" evidence="7">
    <location>
        <begin position="289"/>
        <end position="311"/>
    </location>
</feature>
<keyword evidence="4 7" id="KW-1133">Transmembrane helix</keyword>
<feature type="region of interest" description="Disordered" evidence="6">
    <location>
        <begin position="313"/>
        <end position="347"/>
    </location>
</feature>